<dbReference type="PANTHER" id="PTHR12400:SF21">
    <property type="entry name" value="KINASE"/>
    <property type="match status" value="1"/>
</dbReference>
<keyword evidence="2 4" id="KW-0808">Transferase</keyword>
<dbReference type="EC" id="2.7.-.-" evidence="4"/>
<evidence type="ECO:0000256" key="4">
    <source>
        <dbReference type="RuleBase" id="RU363090"/>
    </source>
</evidence>
<dbReference type="OrthoDB" id="2573163at2759"/>
<organism evidence="6 7">
    <name type="scientific">Mortierella polycephala</name>
    <dbReference type="NCBI Taxonomy" id="41804"/>
    <lineage>
        <taxon>Eukaryota</taxon>
        <taxon>Fungi</taxon>
        <taxon>Fungi incertae sedis</taxon>
        <taxon>Mucoromycota</taxon>
        <taxon>Mortierellomycotina</taxon>
        <taxon>Mortierellomycetes</taxon>
        <taxon>Mortierellales</taxon>
        <taxon>Mortierellaceae</taxon>
        <taxon>Mortierella</taxon>
    </lineage>
</organism>
<feature type="non-terminal residue" evidence="6">
    <location>
        <position position="1"/>
    </location>
</feature>
<protein>
    <recommendedName>
        <fullName evidence="4">Kinase</fullName>
        <ecNumber evidence="4">2.7.-.-</ecNumber>
    </recommendedName>
</protein>
<dbReference type="GO" id="GO:0046854">
    <property type="term" value="P:phosphatidylinositol phosphate biosynthetic process"/>
    <property type="evidence" value="ECO:0007669"/>
    <property type="project" value="TreeGrafter"/>
</dbReference>
<evidence type="ECO:0000256" key="2">
    <source>
        <dbReference type="ARBA" id="ARBA00022679"/>
    </source>
</evidence>
<evidence type="ECO:0000256" key="1">
    <source>
        <dbReference type="ARBA" id="ARBA00007374"/>
    </source>
</evidence>
<evidence type="ECO:0000256" key="5">
    <source>
        <dbReference type="SAM" id="MobiDB-lite"/>
    </source>
</evidence>
<dbReference type="InterPro" id="IPR005522">
    <property type="entry name" value="IPK"/>
</dbReference>
<evidence type="ECO:0000313" key="7">
    <source>
        <dbReference type="Proteomes" id="UP000726737"/>
    </source>
</evidence>
<dbReference type="Gene3D" id="3.30.470.160">
    <property type="entry name" value="Inositol polyphosphate kinase"/>
    <property type="match status" value="1"/>
</dbReference>
<dbReference type="GO" id="GO:0000824">
    <property type="term" value="F:inositol-1,4,5,6-tetrakisphosphate 3-kinase activity"/>
    <property type="evidence" value="ECO:0007669"/>
    <property type="project" value="TreeGrafter"/>
</dbReference>
<comment type="similarity">
    <text evidence="1 4">Belongs to the inositol phosphokinase (IPK) family.</text>
</comment>
<keyword evidence="3 4" id="KW-0418">Kinase</keyword>
<dbReference type="AlphaFoldDB" id="A0A9P6U1K1"/>
<name>A0A9P6U1K1_9FUNG</name>
<dbReference type="GO" id="GO:0008440">
    <property type="term" value="F:inositol-1,4,5-trisphosphate 3-kinase activity"/>
    <property type="evidence" value="ECO:0007669"/>
    <property type="project" value="TreeGrafter"/>
</dbReference>
<evidence type="ECO:0000256" key="3">
    <source>
        <dbReference type="ARBA" id="ARBA00022777"/>
    </source>
</evidence>
<reference evidence="6" key="1">
    <citation type="journal article" date="2020" name="Fungal Divers.">
        <title>Resolving the Mortierellaceae phylogeny through synthesis of multi-gene phylogenetics and phylogenomics.</title>
        <authorList>
            <person name="Vandepol N."/>
            <person name="Liber J."/>
            <person name="Desiro A."/>
            <person name="Na H."/>
            <person name="Kennedy M."/>
            <person name="Barry K."/>
            <person name="Grigoriev I.V."/>
            <person name="Miller A.N."/>
            <person name="O'Donnell K."/>
            <person name="Stajich J.E."/>
            <person name="Bonito G."/>
        </authorList>
    </citation>
    <scope>NUCLEOTIDE SEQUENCE</scope>
    <source>
        <strain evidence="6">KOD948</strain>
    </source>
</reference>
<gene>
    <name evidence="6" type="primary">IP6K2</name>
    <name evidence="6" type="ORF">BG011_005273</name>
</gene>
<dbReference type="GO" id="GO:0032958">
    <property type="term" value="P:inositol phosphate biosynthetic process"/>
    <property type="evidence" value="ECO:0007669"/>
    <property type="project" value="InterPro"/>
</dbReference>
<dbReference type="GO" id="GO:0005634">
    <property type="term" value="C:nucleus"/>
    <property type="evidence" value="ECO:0007669"/>
    <property type="project" value="TreeGrafter"/>
</dbReference>
<keyword evidence="7" id="KW-1185">Reference proteome</keyword>
<dbReference type="InterPro" id="IPR038286">
    <property type="entry name" value="IPK_sf"/>
</dbReference>
<accession>A0A9P6U1K1</accession>
<feature type="compositionally biased region" description="Low complexity" evidence="5">
    <location>
        <begin position="53"/>
        <end position="73"/>
    </location>
</feature>
<evidence type="ECO:0000313" key="6">
    <source>
        <dbReference type="EMBL" id="KAG0255209.1"/>
    </source>
</evidence>
<sequence>KLKALAEIIKSLNGYRFYGSSLLIYYDGDNAAASPNIQDPAELNTQGSKLAYSTTASSSPASVAQEEAQSAESNMGALSHQTKKHPERCRTDLKVIDFAHCTPGIYDEDAMPPYPPMHPGEPDKGYLLGLKNLMMIFREIWDQNGGDHNVSSTWLKEEEELWTGVWE</sequence>
<dbReference type="Pfam" id="PF03770">
    <property type="entry name" value="IPK"/>
    <property type="match status" value="1"/>
</dbReference>
<dbReference type="SUPFAM" id="SSF56104">
    <property type="entry name" value="SAICAR synthase-like"/>
    <property type="match status" value="1"/>
</dbReference>
<comment type="caution">
    <text evidence="6">The sequence shown here is derived from an EMBL/GenBank/DDBJ whole genome shotgun (WGS) entry which is preliminary data.</text>
</comment>
<feature type="region of interest" description="Disordered" evidence="5">
    <location>
        <begin position="51"/>
        <end position="86"/>
    </location>
</feature>
<dbReference type="GO" id="GO:0005737">
    <property type="term" value="C:cytoplasm"/>
    <property type="evidence" value="ECO:0007669"/>
    <property type="project" value="TreeGrafter"/>
</dbReference>
<dbReference type="EMBL" id="JAAAJA010000361">
    <property type="protein sequence ID" value="KAG0255209.1"/>
    <property type="molecule type" value="Genomic_DNA"/>
</dbReference>
<proteinExistence type="inferred from homology"/>
<dbReference type="PANTHER" id="PTHR12400">
    <property type="entry name" value="INOSITOL POLYPHOSPHATE KINASE"/>
    <property type="match status" value="1"/>
</dbReference>
<dbReference type="Proteomes" id="UP000726737">
    <property type="component" value="Unassembled WGS sequence"/>
</dbReference>